<dbReference type="NCBIfam" id="TIGR03814">
    <property type="entry name" value="Gln_ase"/>
    <property type="match status" value="1"/>
</dbReference>
<dbReference type="PANTHER" id="PTHR12544">
    <property type="entry name" value="GLUTAMINASE"/>
    <property type="match status" value="1"/>
</dbReference>
<comment type="subunit">
    <text evidence="2 6">Homotetramer.</text>
</comment>
<feature type="binding site" evidence="6">
    <location>
        <position position="168"/>
    </location>
    <ligand>
        <name>substrate</name>
    </ligand>
</feature>
<sequence length="612" mass="65247">MRATPGPIDRFLADLHARLSGLTGGAPATYIPELGKADPALFGIAVAMVDGTLYTAGDAAHRFTIQSISKAFVYGHALDRLGREAVLRHVGVEPTGESFNSISLDEAHNRPFNPMVNAGAIATAELIEGDDPIARQAALAALMERYAGRRLDLDETVYHSEKATGHRNRAIAWMMLNSGMIKRAPEEVLDLYFRQCSLLVDARDLATMGATIANDGINPRTGARALAREHVPDVLTVMNMCGMYNYAGQWSYEIGLPAKSGVSGAILLVIPGQAGIAIYSPPIDANGNSVRGVAAAGEIADAFGLHIFGTHPNVRNAIRAEYRGDRLRSKRARRHADLALLAREGARIRVIEAQGALYFGSTERLIRRAGELAVQADWLIIDMRRVLSADIAACRLLAGLVETMRARGRTLVFAHLEDRGSLAALHAAVAAEAEAGTLAPGRETALEWCEDRLIALHGGGAPARAVAFADLDIVAGLSPAEIAEVAMVAVPLAFAAGEALAREGDEAALFFVLTEGSASIRLRAGGGPGRSIRLGSVGPGMSCGEMALIDRGRRSADIVADEAVRAFGFDIAGLESLGERHPRILIRIIANITRDLAERLRLANNEIRALER</sequence>
<dbReference type="Gene3D" id="3.30.750.24">
    <property type="entry name" value="STAS domain"/>
    <property type="match status" value="1"/>
</dbReference>
<evidence type="ECO:0000256" key="2">
    <source>
        <dbReference type="ARBA" id="ARBA00011881"/>
    </source>
</evidence>
<evidence type="ECO:0000256" key="3">
    <source>
        <dbReference type="ARBA" id="ARBA00012918"/>
    </source>
</evidence>
<evidence type="ECO:0000256" key="1">
    <source>
        <dbReference type="ARBA" id="ARBA00011076"/>
    </source>
</evidence>
<comment type="catalytic activity">
    <reaction evidence="5 6">
        <text>L-glutamine + H2O = L-glutamate + NH4(+)</text>
        <dbReference type="Rhea" id="RHEA:15889"/>
        <dbReference type="ChEBI" id="CHEBI:15377"/>
        <dbReference type="ChEBI" id="CHEBI:28938"/>
        <dbReference type="ChEBI" id="CHEBI:29985"/>
        <dbReference type="ChEBI" id="CHEBI:58359"/>
        <dbReference type="EC" id="3.5.1.2"/>
    </reaction>
</comment>
<dbReference type="InterPro" id="IPR036513">
    <property type="entry name" value="STAS_dom_sf"/>
</dbReference>
<dbReference type="SMART" id="SM00100">
    <property type="entry name" value="cNMP"/>
    <property type="match status" value="1"/>
</dbReference>
<evidence type="ECO:0000313" key="10">
    <source>
        <dbReference type="Proteomes" id="UP000318681"/>
    </source>
</evidence>
<evidence type="ECO:0000259" key="8">
    <source>
        <dbReference type="PROSITE" id="PS50801"/>
    </source>
</evidence>
<evidence type="ECO:0000256" key="5">
    <source>
        <dbReference type="ARBA" id="ARBA00049534"/>
    </source>
</evidence>
<dbReference type="InterPro" id="IPR000595">
    <property type="entry name" value="cNMP-bd_dom"/>
</dbReference>
<accession>A0A558QXP9</accession>
<dbReference type="Pfam" id="PF04960">
    <property type="entry name" value="Glutaminase"/>
    <property type="match status" value="1"/>
</dbReference>
<feature type="binding site" evidence="6">
    <location>
        <position position="67"/>
    </location>
    <ligand>
        <name>substrate</name>
    </ligand>
</feature>
<feature type="binding site" evidence="6">
    <location>
        <position position="192"/>
    </location>
    <ligand>
        <name>substrate</name>
    </ligand>
</feature>
<feature type="binding site" evidence="6">
    <location>
        <position position="262"/>
    </location>
    <ligand>
        <name>substrate</name>
    </ligand>
</feature>
<feature type="binding site" evidence="6">
    <location>
        <position position="161"/>
    </location>
    <ligand>
        <name>substrate</name>
    </ligand>
</feature>
<dbReference type="GO" id="GO:0004359">
    <property type="term" value="F:glutaminase activity"/>
    <property type="evidence" value="ECO:0007669"/>
    <property type="project" value="UniProtKB-UniRule"/>
</dbReference>
<dbReference type="EC" id="3.5.1.2" evidence="3 6"/>
<proteinExistence type="inferred from homology"/>
<dbReference type="GO" id="GO:0006543">
    <property type="term" value="P:L-glutamine catabolic process"/>
    <property type="evidence" value="ECO:0007669"/>
    <property type="project" value="TreeGrafter"/>
</dbReference>
<dbReference type="CDD" id="cd07042">
    <property type="entry name" value="STAS_SulP_like_sulfate_transporter"/>
    <property type="match status" value="1"/>
</dbReference>
<keyword evidence="6" id="KW-0007">Acetylation</keyword>
<evidence type="ECO:0000259" key="7">
    <source>
        <dbReference type="PROSITE" id="PS50042"/>
    </source>
</evidence>
<keyword evidence="10" id="KW-1185">Reference proteome</keyword>
<evidence type="ECO:0000313" key="9">
    <source>
        <dbReference type="EMBL" id="TVV71936.1"/>
    </source>
</evidence>
<comment type="similarity">
    <text evidence="1 6">Belongs to the glutaminase family.</text>
</comment>
<feature type="binding site" evidence="6">
    <location>
        <position position="244"/>
    </location>
    <ligand>
        <name>substrate</name>
    </ligand>
</feature>
<name>A0A558QXP9_9SPHN</name>
<dbReference type="GO" id="GO:0006537">
    <property type="term" value="P:glutamate biosynthetic process"/>
    <property type="evidence" value="ECO:0007669"/>
    <property type="project" value="TreeGrafter"/>
</dbReference>
<organism evidence="9 10">
    <name type="scientific">Alterirhizorhabdus solaris</name>
    <dbReference type="NCBI Taxonomy" id="2529389"/>
    <lineage>
        <taxon>Bacteria</taxon>
        <taxon>Pseudomonadati</taxon>
        <taxon>Pseudomonadota</taxon>
        <taxon>Alphaproteobacteria</taxon>
        <taxon>Sphingomonadales</taxon>
        <taxon>Rhizorhabdaceae</taxon>
        <taxon>Alterirhizorhabdus</taxon>
    </lineage>
</organism>
<dbReference type="PANTHER" id="PTHR12544:SF29">
    <property type="entry name" value="GLUTAMINASE"/>
    <property type="match status" value="1"/>
</dbReference>
<dbReference type="HAMAP" id="MF_00313">
    <property type="entry name" value="Glutaminase"/>
    <property type="match status" value="1"/>
</dbReference>
<dbReference type="Gene3D" id="2.60.120.10">
    <property type="entry name" value="Jelly Rolls"/>
    <property type="match status" value="1"/>
</dbReference>
<dbReference type="Pfam" id="PF01740">
    <property type="entry name" value="STAS"/>
    <property type="match status" value="1"/>
</dbReference>
<dbReference type="PROSITE" id="PS50042">
    <property type="entry name" value="CNMP_BINDING_3"/>
    <property type="match status" value="1"/>
</dbReference>
<dbReference type="PROSITE" id="PS50801">
    <property type="entry name" value="STAS"/>
    <property type="match status" value="1"/>
</dbReference>
<evidence type="ECO:0000256" key="6">
    <source>
        <dbReference type="HAMAP-Rule" id="MF_00313"/>
    </source>
</evidence>
<evidence type="ECO:0000256" key="4">
    <source>
        <dbReference type="ARBA" id="ARBA00022801"/>
    </source>
</evidence>
<dbReference type="FunFam" id="3.40.710.10:FF:000005">
    <property type="entry name" value="Glutaminase"/>
    <property type="match status" value="1"/>
</dbReference>
<dbReference type="InterPro" id="IPR014710">
    <property type="entry name" value="RmlC-like_jellyroll"/>
</dbReference>
<dbReference type="SUPFAM" id="SSF52091">
    <property type="entry name" value="SpoIIaa-like"/>
    <property type="match status" value="1"/>
</dbReference>
<dbReference type="Pfam" id="PF00027">
    <property type="entry name" value="cNMP_binding"/>
    <property type="match status" value="1"/>
</dbReference>
<dbReference type="CDD" id="cd00038">
    <property type="entry name" value="CAP_ED"/>
    <property type="match status" value="1"/>
</dbReference>
<dbReference type="SUPFAM" id="SSF51206">
    <property type="entry name" value="cAMP-binding domain-like"/>
    <property type="match status" value="1"/>
</dbReference>
<dbReference type="InterPro" id="IPR015868">
    <property type="entry name" value="Glutaminase"/>
</dbReference>
<feature type="domain" description="Cyclic nucleotide-binding" evidence="7">
    <location>
        <begin position="473"/>
        <end position="595"/>
    </location>
</feature>
<dbReference type="AlphaFoldDB" id="A0A558QXP9"/>
<dbReference type="InterPro" id="IPR002645">
    <property type="entry name" value="STAS_dom"/>
</dbReference>
<feature type="domain" description="STAS" evidence="8">
    <location>
        <begin position="338"/>
        <end position="419"/>
    </location>
</feature>
<keyword evidence="4 6" id="KW-0378">Hydrolase</keyword>
<dbReference type="RefSeq" id="WP_145154084.1">
    <property type="nucleotide sequence ID" value="NZ_VNIM01000076.1"/>
</dbReference>
<gene>
    <name evidence="6 9" type="primary">glsA</name>
    <name evidence="9" type="ORF">FOY91_15760</name>
</gene>
<feature type="binding site" evidence="6">
    <location>
        <position position="117"/>
    </location>
    <ligand>
        <name>substrate</name>
    </ligand>
</feature>
<dbReference type="InterPro" id="IPR018490">
    <property type="entry name" value="cNMP-bd_dom_sf"/>
</dbReference>
<dbReference type="Gene3D" id="3.40.710.10">
    <property type="entry name" value="DD-peptidase/beta-lactamase superfamily"/>
    <property type="match status" value="1"/>
</dbReference>
<dbReference type="OrthoDB" id="9788822at2"/>
<dbReference type="InterPro" id="IPR012338">
    <property type="entry name" value="Beta-lactam/transpept-like"/>
</dbReference>
<reference evidence="9 10" key="1">
    <citation type="submission" date="2019-07" db="EMBL/GenBank/DDBJ databases">
        <title>Sphingomonas solaris sp. nov., isolated from a solar panel from Boston, Massachusetts.</title>
        <authorList>
            <person name="Tanner K."/>
            <person name="Pascual J."/>
            <person name="Mancuso C."/>
            <person name="Pereto J."/>
            <person name="Khalil A."/>
            <person name="Vilanova C."/>
        </authorList>
    </citation>
    <scope>NUCLEOTIDE SEQUENCE [LARGE SCALE GENOMIC DNA]</scope>
    <source>
        <strain evidence="9 10">R4DWN</strain>
    </source>
</reference>
<dbReference type="Proteomes" id="UP000318681">
    <property type="component" value="Unassembled WGS sequence"/>
</dbReference>
<dbReference type="EMBL" id="VNIM01000076">
    <property type="protein sequence ID" value="TVV71936.1"/>
    <property type="molecule type" value="Genomic_DNA"/>
</dbReference>
<protein>
    <recommendedName>
        <fullName evidence="3 6">Glutaminase</fullName>
        <ecNumber evidence="3 6">3.5.1.2</ecNumber>
    </recommendedName>
</protein>
<comment type="caution">
    <text evidence="9">The sequence shown here is derived from an EMBL/GenBank/DDBJ whole genome shotgun (WGS) entry which is preliminary data.</text>
</comment>
<dbReference type="SUPFAM" id="SSF56601">
    <property type="entry name" value="beta-lactamase/transpeptidase-like"/>
    <property type="match status" value="1"/>
</dbReference>